<accession>A0AA43TTL1</accession>
<keyword evidence="3 8" id="KW-0547">Nucleotide-binding</keyword>
<feature type="region of interest" description="Disordered" evidence="9">
    <location>
        <begin position="1"/>
        <end position="26"/>
    </location>
</feature>
<proteinExistence type="inferred from homology"/>
<dbReference type="AlphaFoldDB" id="A0AA43TTL1"/>
<dbReference type="GO" id="GO:0003924">
    <property type="term" value="F:GTPase activity"/>
    <property type="evidence" value="ECO:0007669"/>
    <property type="project" value="UniProtKB-UniRule"/>
</dbReference>
<dbReference type="FunFam" id="3.40.50.300:FF:001086">
    <property type="entry name" value="GTP-binding protein GTR2"/>
    <property type="match status" value="1"/>
</dbReference>
<comment type="catalytic activity">
    <reaction evidence="7">
        <text>GTP + H2O = GDP + phosphate + H(+)</text>
        <dbReference type="Rhea" id="RHEA:19669"/>
        <dbReference type="ChEBI" id="CHEBI:15377"/>
        <dbReference type="ChEBI" id="CHEBI:15378"/>
        <dbReference type="ChEBI" id="CHEBI:37565"/>
        <dbReference type="ChEBI" id="CHEBI:43474"/>
        <dbReference type="ChEBI" id="CHEBI:58189"/>
    </reaction>
    <physiologicalReaction direction="left-to-right" evidence="7">
        <dbReference type="Rhea" id="RHEA:19670"/>
    </physiologicalReaction>
</comment>
<dbReference type="GO" id="GO:1904263">
    <property type="term" value="P:positive regulation of TORC1 signaling"/>
    <property type="evidence" value="ECO:0007669"/>
    <property type="project" value="TreeGrafter"/>
</dbReference>
<reference evidence="10" key="1">
    <citation type="journal article" date="2023" name="Genome Biol. Evol.">
        <title>First Whole Genome Sequence and Flow Cytometry Genome Size Data for the Lichen-Forming Fungus Ramalina farinacea (Ascomycota).</title>
        <authorList>
            <person name="Llewellyn T."/>
            <person name="Mian S."/>
            <person name="Hill R."/>
            <person name="Leitch I.J."/>
            <person name="Gaya E."/>
        </authorList>
    </citation>
    <scope>NUCLEOTIDE SEQUENCE</scope>
    <source>
        <strain evidence="10">LIQ254RAFAR</strain>
    </source>
</reference>
<dbReference type="GO" id="GO:0005525">
    <property type="term" value="F:GTP binding"/>
    <property type="evidence" value="ECO:0007669"/>
    <property type="project" value="UniProtKB-UniRule"/>
</dbReference>
<dbReference type="GO" id="GO:0009267">
    <property type="term" value="P:cellular response to starvation"/>
    <property type="evidence" value="ECO:0007669"/>
    <property type="project" value="TreeGrafter"/>
</dbReference>
<evidence type="ECO:0000256" key="9">
    <source>
        <dbReference type="SAM" id="MobiDB-lite"/>
    </source>
</evidence>
<comment type="subunit">
    <text evidence="8">Component of the GSE complex.</text>
</comment>
<comment type="caution">
    <text evidence="10">The sequence shown here is derived from an EMBL/GenBank/DDBJ whole genome shotgun (WGS) entry which is preliminary data.</text>
</comment>
<dbReference type="GO" id="GO:0000329">
    <property type="term" value="C:fungal-type vacuole membrane"/>
    <property type="evidence" value="ECO:0007669"/>
    <property type="project" value="TreeGrafter"/>
</dbReference>
<evidence type="ECO:0000256" key="4">
    <source>
        <dbReference type="ARBA" id="ARBA00022801"/>
    </source>
</evidence>
<dbReference type="Pfam" id="PF04670">
    <property type="entry name" value="Gtr1_RagA"/>
    <property type="match status" value="1"/>
</dbReference>
<gene>
    <name evidence="10" type="primary">GTR2</name>
    <name evidence="10" type="ORF">OHK93_006969</name>
</gene>
<evidence type="ECO:0000256" key="3">
    <source>
        <dbReference type="ARBA" id="ARBA00022741"/>
    </source>
</evidence>
<comment type="function">
    <text evidence="8">GTPase involved in activation of the TORC1 signaling pathway, which promotes growth and represses autophagy in nutrient-rich conditions.</text>
</comment>
<dbReference type="InterPro" id="IPR039400">
    <property type="entry name" value="RagC/D"/>
</dbReference>
<dbReference type="Gene3D" id="3.40.50.300">
    <property type="entry name" value="P-loop containing nucleotide triphosphate hydrolases"/>
    <property type="match status" value="1"/>
</dbReference>
<evidence type="ECO:0000256" key="1">
    <source>
        <dbReference type="ARBA" id="ARBA00004308"/>
    </source>
</evidence>
<name>A0AA43TTL1_9LECA</name>
<keyword evidence="4" id="KW-0378">Hydrolase</keyword>
<evidence type="ECO:0000313" key="10">
    <source>
        <dbReference type="EMBL" id="MDI1487698.1"/>
    </source>
</evidence>
<keyword evidence="11" id="KW-1185">Reference proteome</keyword>
<dbReference type="Proteomes" id="UP001161017">
    <property type="component" value="Unassembled WGS sequence"/>
</dbReference>
<dbReference type="InterPro" id="IPR006762">
    <property type="entry name" value="Gtr1_RagA"/>
</dbReference>
<dbReference type="PANTHER" id="PTHR11259:SF2">
    <property type="entry name" value="GH16429P"/>
    <property type="match status" value="1"/>
</dbReference>
<dbReference type="SUPFAM" id="SSF52540">
    <property type="entry name" value="P-loop containing nucleoside triphosphate hydrolases"/>
    <property type="match status" value="1"/>
</dbReference>
<keyword evidence="6" id="KW-0472">Membrane</keyword>
<dbReference type="GO" id="GO:0005634">
    <property type="term" value="C:nucleus"/>
    <property type="evidence" value="ECO:0007669"/>
    <property type="project" value="TreeGrafter"/>
</dbReference>
<evidence type="ECO:0000256" key="5">
    <source>
        <dbReference type="ARBA" id="ARBA00023134"/>
    </source>
</evidence>
<evidence type="ECO:0000256" key="7">
    <source>
        <dbReference type="ARBA" id="ARBA00049117"/>
    </source>
</evidence>
<comment type="subcellular location">
    <subcellularLocation>
        <location evidence="1">Endomembrane system</location>
    </subcellularLocation>
</comment>
<comment type="similarity">
    <text evidence="2 8">Belongs to the GTR/RAG GTP-binding protein family.</text>
</comment>
<dbReference type="Gene3D" id="3.30.450.190">
    <property type="match status" value="1"/>
</dbReference>
<evidence type="ECO:0000256" key="2">
    <source>
        <dbReference type="ARBA" id="ARBA00007756"/>
    </source>
</evidence>
<evidence type="ECO:0000256" key="6">
    <source>
        <dbReference type="ARBA" id="ARBA00023136"/>
    </source>
</evidence>
<protein>
    <recommendedName>
        <fullName evidence="8">GTP-binding protein</fullName>
    </recommendedName>
</protein>
<sequence length="344" mass="38948">MGKGIPTADAGPTTTGNGDIKHRSKRDQKPRLLLMGLKRSGKTSISNVVFRKMTPSDTIFLDTTTTIQKEATHTFMDFQIWDLPGQIDYLDRSFDAESIFGGVGAMIWVLDALDNYMETVGHLTDTVFHLQQSYPSIKYSVFIHKIDCLTEDLRDDTVRDITQRITDDLYDVGLENPPISYHSTSIFDSSIFEAFSKVMQSLVPQLPVLESLLDTIGASCHFEKVYLFDVISKIYIASDTTSVDLRAYELCSDFINIIVDLSEVYGWHQETDFHEGEQLAALQAHGAESYVNNIKGYTLYLREINRNLSFIAISKDPAFDREKSLIDYNVGMLRDTLLKVLDYV</sequence>
<dbReference type="InterPro" id="IPR027417">
    <property type="entry name" value="P-loop_NTPase"/>
</dbReference>
<dbReference type="PANTHER" id="PTHR11259">
    <property type="entry name" value="RAS-RELATED GTP BINDING RAG/GTR YEAST"/>
    <property type="match status" value="1"/>
</dbReference>
<evidence type="ECO:0000256" key="8">
    <source>
        <dbReference type="RuleBase" id="RU367014"/>
    </source>
</evidence>
<organism evidence="10 11">
    <name type="scientific">Ramalina farinacea</name>
    <dbReference type="NCBI Taxonomy" id="258253"/>
    <lineage>
        <taxon>Eukaryota</taxon>
        <taxon>Fungi</taxon>
        <taxon>Dikarya</taxon>
        <taxon>Ascomycota</taxon>
        <taxon>Pezizomycotina</taxon>
        <taxon>Lecanoromycetes</taxon>
        <taxon>OSLEUM clade</taxon>
        <taxon>Lecanoromycetidae</taxon>
        <taxon>Lecanorales</taxon>
        <taxon>Lecanorineae</taxon>
        <taxon>Ramalinaceae</taxon>
        <taxon>Ramalina</taxon>
    </lineage>
</organism>
<dbReference type="GO" id="GO:0010507">
    <property type="term" value="P:negative regulation of autophagy"/>
    <property type="evidence" value="ECO:0007669"/>
    <property type="project" value="TreeGrafter"/>
</dbReference>
<dbReference type="GO" id="GO:0012505">
    <property type="term" value="C:endomembrane system"/>
    <property type="evidence" value="ECO:0007669"/>
    <property type="project" value="UniProtKB-SubCell"/>
</dbReference>
<evidence type="ECO:0000313" key="11">
    <source>
        <dbReference type="Proteomes" id="UP001161017"/>
    </source>
</evidence>
<dbReference type="GO" id="GO:1990131">
    <property type="term" value="C:Gtr1-Gtr2 GTPase complex"/>
    <property type="evidence" value="ECO:0007669"/>
    <property type="project" value="UniProtKB-UniRule"/>
</dbReference>
<keyword evidence="5 8" id="KW-0342">GTP-binding</keyword>
<dbReference type="CDD" id="cd11385">
    <property type="entry name" value="RagC_like"/>
    <property type="match status" value="1"/>
</dbReference>
<dbReference type="EMBL" id="JAPUFD010000006">
    <property type="protein sequence ID" value="MDI1487698.1"/>
    <property type="molecule type" value="Genomic_DNA"/>
</dbReference>